<evidence type="ECO:0000313" key="4">
    <source>
        <dbReference type="Proteomes" id="UP001232245"/>
    </source>
</evidence>
<keyword evidence="3" id="KW-0547">Nucleotide-binding</keyword>
<dbReference type="Proteomes" id="UP001232245">
    <property type="component" value="Unassembled WGS sequence"/>
</dbReference>
<dbReference type="PROSITE" id="PS50893">
    <property type="entry name" value="ABC_TRANSPORTER_2"/>
    <property type="match status" value="1"/>
</dbReference>
<dbReference type="EMBL" id="JAUSTZ010000022">
    <property type="protein sequence ID" value="MDQ0228457.1"/>
    <property type="molecule type" value="Genomic_DNA"/>
</dbReference>
<dbReference type="InterPro" id="IPR003439">
    <property type="entry name" value="ABC_transporter-like_ATP-bd"/>
</dbReference>
<dbReference type="Pfam" id="PF04397">
    <property type="entry name" value="LytTR"/>
    <property type="match status" value="1"/>
</dbReference>
<keyword evidence="3" id="KW-0067">ATP-binding</keyword>
<dbReference type="PIRSF" id="PIRSF036612">
    <property type="entry name" value="ABC_ATP_LytTR"/>
    <property type="match status" value="1"/>
</dbReference>
<dbReference type="InterPro" id="IPR027417">
    <property type="entry name" value="P-loop_NTPase"/>
</dbReference>
<dbReference type="RefSeq" id="WP_174879260.1">
    <property type="nucleotide sequence ID" value="NZ_CADEPK010000011.1"/>
</dbReference>
<name>A0ABT9Z9E0_9BACI</name>
<evidence type="ECO:0000259" key="2">
    <source>
        <dbReference type="PROSITE" id="PS50930"/>
    </source>
</evidence>
<feature type="domain" description="ABC transporter" evidence="1">
    <location>
        <begin position="4"/>
        <end position="229"/>
    </location>
</feature>
<gene>
    <name evidence="3" type="ORF">J2S02_004840</name>
</gene>
<dbReference type="InterPro" id="IPR007492">
    <property type="entry name" value="LytTR_DNA-bd_dom"/>
</dbReference>
<protein>
    <submittedName>
        <fullName evidence="3">ABC-2 type transport system ATP-binding protein</fullName>
    </submittedName>
</protein>
<dbReference type="Gene3D" id="3.40.50.300">
    <property type="entry name" value="P-loop containing nucleotide triphosphate hydrolases"/>
    <property type="match status" value="1"/>
</dbReference>
<dbReference type="SMART" id="SM00850">
    <property type="entry name" value="LytTR"/>
    <property type="match status" value="1"/>
</dbReference>
<dbReference type="PANTHER" id="PTHR43038">
    <property type="entry name" value="ATP-BINDING CASSETTE, SUB-FAMILY H, MEMBER 1"/>
    <property type="match status" value="1"/>
</dbReference>
<keyword evidence="4" id="KW-1185">Reference proteome</keyword>
<dbReference type="PANTHER" id="PTHR43038:SF3">
    <property type="entry name" value="ABC TRANSPORTER G FAMILY MEMBER 20 ISOFORM X1"/>
    <property type="match status" value="1"/>
</dbReference>
<dbReference type="PROSITE" id="PS50930">
    <property type="entry name" value="HTH_LYTTR"/>
    <property type="match status" value="1"/>
</dbReference>
<reference evidence="3 4" key="1">
    <citation type="submission" date="2023-07" db="EMBL/GenBank/DDBJ databases">
        <title>Genomic Encyclopedia of Type Strains, Phase IV (KMG-IV): sequencing the most valuable type-strain genomes for metagenomic binning, comparative biology and taxonomic classification.</title>
        <authorList>
            <person name="Goeker M."/>
        </authorList>
    </citation>
    <scope>NUCLEOTIDE SEQUENCE [LARGE SCALE GENOMIC DNA]</scope>
    <source>
        <strain evidence="3 4">DSM 17723</strain>
    </source>
</reference>
<dbReference type="Gene3D" id="2.40.50.1020">
    <property type="entry name" value="LytTr DNA-binding domain"/>
    <property type="match status" value="1"/>
</dbReference>
<evidence type="ECO:0000259" key="1">
    <source>
        <dbReference type="PROSITE" id="PS50893"/>
    </source>
</evidence>
<dbReference type="SUPFAM" id="SSF52540">
    <property type="entry name" value="P-loop containing nucleoside triphosphate hydrolases"/>
    <property type="match status" value="1"/>
</dbReference>
<dbReference type="GO" id="GO:0005524">
    <property type="term" value="F:ATP binding"/>
    <property type="evidence" value="ECO:0007669"/>
    <property type="project" value="UniProtKB-KW"/>
</dbReference>
<sequence>MSILEIKKLEKHDEHSLIFPEFNLTVSEKDIIAIHANTNVRSILLKMLMGEIPISNGSIFICGEQITRTSMRFVHSKIGFSLLDDGLYDRLSVKDNYLFYRTIYSSKLSVEDCIRAVQLESKKGYRVSKLTYSEKRRVHFGRLLFQNSDLYIFEEPDQNVDLETKQILIKLVKQLGQDGKAVLILTNNVESALFVTNQVYRLDETGLHALDVLSEEEVTIEEASATKEEEEVIIQPVRFEKIPTKVNDKIVLFDPPEIDYIESSEGNSIIYINGEAYPCAFTMAELETRLNPYGFFRCHRSYIVNLQKVREVVTFTRNSFSLILADAKKSSIPLSKTKMAELKGMLGLK</sequence>
<evidence type="ECO:0000313" key="3">
    <source>
        <dbReference type="EMBL" id="MDQ0228457.1"/>
    </source>
</evidence>
<dbReference type="Pfam" id="PF00005">
    <property type="entry name" value="ABC_tran"/>
    <property type="match status" value="1"/>
</dbReference>
<comment type="caution">
    <text evidence="3">The sequence shown here is derived from an EMBL/GenBank/DDBJ whole genome shotgun (WGS) entry which is preliminary data.</text>
</comment>
<proteinExistence type="predicted"/>
<dbReference type="InterPro" id="IPR012046">
    <property type="entry name" value="LytTR_ABC"/>
</dbReference>
<organism evidence="3 4">
    <name type="scientific">Metabacillus niabensis</name>
    <dbReference type="NCBI Taxonomy" id="324854"/>
    <lineage>
        <taxon>Bacteria</taxon>
        <taxon>Bacillati</taxon>
        <taxon>Bacillota</taxon>
        <taxon>Bacilli</taxon>
        <taxon>Bacillales</taxon>
        <taxon>Bacillaceae</taxon>
        <taxon>Metabacillus</taxon>
    </lineage>
</organism>
<feature type="domain" description="HTH LytTR-type" evidence="2">
    <location>
        <begin position="242"/>
        <end position="348"/>
    </location>
</feature>
<accession>A0ABT9Z9E0</accession>